<evidence type="ECO:0000256" key="4">
    <source>
        <dbReference type="ARBA" id="ARBA00023277"/>
    </source>
</evidence>
<evidence type="ECO:0000313" key="10">
    <source>
        <dbReference type="Proteomes" id="UP001326110"/>
    </source>
</evidence>
<keyword evidence="10" id="KW-1185">Reference proteome</keyword>
<keyword evidence="8" id="KW-0732">Signal</keyword>
<keyword evidence="2" id="KW-0624">Polysaccharide degradation</keyword>
<dbReference type="RefSeq" id="WP_019923291.1">
    <property type="nucleotide sequence ID" value="NZ_CP140152.1"/>
</dbReference>
<evidence type="ECO:0000256" key="1">
    <source>
        <dbReference type="ARBA" id="ARBA00009865"/>
    </source>
</evidence>
<feature type="chain" id="PRO_5047156635" evidence="8">
    <location>
        <begin position="16"/>
        <end position="324"/>
    </location>
</feature>
<dbReference type="InterPro" id="IPR006710">
    <property type="entry name" value="Glyco_hydro_43"/>
</dbReference>
<evidence type="ECO:0000256" key="5">
    <source>
        <dbReference type="ARBA" id="ARBA00023295"/>
    </source>
</evidence>
<dbReference type="Proteomes" id="UP001326110">
    <property type="component" value="Chromosome"/>
</dbReference>
<dbReference type="GO" id="GO:0016787">
    <property type="term" value="F:hydrolase activity"/>
    <property type="evidence" value="ECO:0007669"/>
    <property type="project" value="UniProtKB-KW"/>
</dbReference>
<evidence type="ECO:0000256" key="3">
    <source>
        <dbReference type="ARBA" id="ARBA00022801"/>
    </source>
</evidence>
<reference evidence="9 10" key="1">
    <citation type="submission" date="2023-11" db="EMBL/GenBank/DDBJ databases">
        <title>MicrobeMod: A computational toolkit for identifying prokaryotic methylation and restriction-modification with nanopore sequencing.</title>
        <authorList>
            <person name="Crits-Christoph A."/>
            <person name="Kang S.C."/>
            <person name="Lee H."/>
            <person name="Ostrov N."/>
        </authorList>
    </citation>
    <scope>NUCLEOTIDE SEQUENCE [LARGE SCALE GENOMIC DNA]</scope>
    <source>
        <strain evidence="9 10">ATCC 25935</strain>
    </source>
</reference>
<dbReference type="CDD" id="cd18618">
    <property type="entry name" value="GH43_Xsa43E-like"/>
    <property type="match status" value="1"/>
</dbReference>
<evidence type="ECO:0000256" key="7">
    <source>
        <dbReference type="SAM" id="MobiDB-lite"/>
    </source>
</evidence>
<feature type="region of interest" description="Disordered" evidence="7">
    <location>
        <begin position="305"/>
        <end position="324"/>
    </location>
</feature>
<evidence type="ECO:0000256" key="2">
    <source>
        <dbReference type="ARBA" id="ARBA00022651"/>
    </source>
</evidence>
<accession>A0ABZ0XXL0</accession>
<dbReference type="PANTHER" id="PTHR43772:SF2">
    <property type="entry name" value="PUTATIVE (AFU_ORTHOLOGUE AFUA_2G04480)-RELATED"/>
    <property type="match status" value="1"/>
</dbReference>
<dbReference type="Pfam" id="PF04616">
    <property type="entry name" value="Glyco_hydro_43"/>
    <property type="match status" value="1"/>
</dbReference>
<comment type="similarity">
    <text evidence="1 6">Belongs to the glycosyl hydrolase 43 family.</text>
</comment>
<dbReference type="EMBL" id="CP140152">
    <property type="protein sequence ID" value="WQH03941.1"/>
    <property type="molecule type" value="Genomic_DNA"/>
</dbReference>
<proteinExistence type="inferred from homology"/>
<evidence type="ECO:0000256" key="8">
    <source>
        <dbReference type="SAM" id="SignalP"/>
    </source>
</evidence>
<dbReference type="InterPro" id="IPR052176">
    <property type="entry name" value="Glycosyl_Hydrlase_43_Enz"/>
</dbReference>
<keyword evidence="3 6" id="KW-0378">Hydrolase</keyword>
<keyword evidence="4" id="KW-0119">Carbohydrate metabolism</keyword>
<name>A0ABZ0XXL0_9BURK</name>
<organism evidence="9 10">
    <name type="scientific">Duganella zoogloeoides</name>
    <dbReference type="NCBI Taxonomy" id="75659"/>
    <lineage>
        <taxon>Bacteria</taxon>
        <taxon>Pseudomonadati</taxon>
        <taxon>Pseudomonadota</taxon>
        <taxon>Betaproteobacteria</taxon>
        <taxon>Burkholderiales</taxon>
        <taxon>Oxalobacteraceae</taxon>
        <taxon>Telluria group</taxon>
        <taxon>Duganella</taxon>
    </lineage>
</organism>
<dbReference type="InterPro" id="IPR023296">
    <property type="entry name" value="Glyco_hydro_beta-prop_sf"/>
</dbReference>
<keyword evidence="5 6" id="KW-0326">Glycosidase</keyword>
<evidence type="ECO:0000313" key="9">
    <source>
        <dbReference type="EMBL" id="WQH03941.1"/>
    </source>
</evidence>
<dbReference type="SUPFAM" id="SSF75005">
    <property type="entry name" value="Arabinanase/levansucrase/invertase"/>
    <property type="match status" value="1"/>
</dbReference>
<gene>
    <name evidence="9" type="ORF">SR858_23285</name>
</gene>
<protein>
    <submittedName>
        <fullName evidence="9">Glycoside hydrolase family 43 protein</fullName>
    </submittedName>
</protein>
<sequence>MLAVLMVLGSAAAQAGNPLVTDKFTADPATLVDNGRVYLYAGRDEALPPPEGTKYVMNEWLVYSTCDMQNWTAHGTALRYDVFAWAGGSAWASDIIKRDGKYWFFATVTERSAKAKAIGVAVADSPLGPFRDAIGKPLITNSMTLQTDIGWDDIDPGVFIDDDGQAWMFWGNQVLKYAKIKRNMIELDSQIYTDGLPQFTEAPYVHKRNGIYYLSYSRDWPEYTVYSTSDKITGPWRYRGKIMDKNLKTGTVHHAFVEFNGKSYIVYHNAELPSGGEYRRSVAVEEFTYNADGTIPFIAQTTAGPAANPTAACKPQASAQARQG</sequence>
<dbReference type="Gene3D" id="2.115.10.20">
    <property type="entry name" value="Glycosyl hydrolase domain, family 43"/>
    <property type="match status" value="1"/>
</dbReference>
<feature type="signal peptide" evidence="8">
    <location>
        <begin position="1"/>
        <end position="15"/>
    </location>
</feature>
<keyword evidence="2" id="KW-0858">Xylan degradation</keyword>
<evidence type="ECO:0000256" key="6">
    <source>
        <dbReference type="RuleBase" id="RU361187"/>
    </source>
</evidence>
<dbReference type="PANTHER" id="PTHR43772">
    <property type="entry name" value="ENDO-1,4-BETA-XYLANASE"/>
    <property type="match status" value="1"/>
</dbReference>